<evidence type="ECO:0000259" key="4">
    <source>
        <dbReference type="SMART" id="SM00835"/>
    </source>
</evidence>
<feature type="binding site" evidence="2">
    <location>
        <position position="279"/>
    </location>
    <ligand>
        <name>Mn(2+)</name>
        <dbReference type="ChEBI" id="CHEBI:29035"/>
        <label>2</label>
    </ligand>
</feature>
<organism evidence="5 6">
    <name type="scientific">Rhodopseudomonas palustris</name>
    <dbReference type="NCBI Taxonomy" id="1076"/>
    <lineage>
        <taxon>Bacteria</taxon>
        <taxon>Pseudomonadati</taxon>
        <taxon>Pseudomonadota</taxon>
        <taxon>Alphaproteobacteria</taxon>
        <taxon>Hyphomicrobiales</taxon>
        <taxon>Nitrobacteraceae</taxon>
        <taxon>Rhodopseudomonas</taxon>
    </lineage>
</organism>
<keyword evidence="1 2" id="KW-0479">Metal-binding</keyword>
<dbReference type="InterPro" id="IPR011051">
    <property type="entry name" value="RmlC_Cupin_sf"/>
</dbReference>
<gene>
    <name evidence="5" type="ORF">HZA66_07900</name>
</gene>
<dbReference type="PANTHER" id="PTHR35848">
    <property type="entry name" value="OXALATE-BINDING PROTEIN"/>
    <property type="match status" value="1"/>
</dbReference>
<accession>A0A933W0W4</accession>
<dbReference type="PANTHER" id="PTHR35848:SF9">
    <property type="entry name" value="SLL1358 PROTEIN"/>
    <property type="match status" value="1"/>
</dbReference>
<proteinExistence type="predicted"/>
<feature type="binding site" evidence="2">
    <location>
        <position position="106"/>
    </location>
    <ligand>
        <name>Mn(2+)</name>
        <dbReference type="ChEBI" id="CHEBI:29035"/>
        <label>1</label>
    </ligand>
</feature>
<dbReference type="AlphaFoldDB" id="A0A933W0W4"/>
<evidence type="ECO:0000313" key="5">
    <source>
        <dbReference type="EMBL" id="MBI5129350.1"/>
    </source>
</evidence>
<feature type="binding site" evidence="2">
    <location>
        <position position="277"/>
    </location>
    <ligand>
        <name>Mn(2+)</name>
        <dbReference type="ChEBI" id="CHEBI:29035"/>
        <label>2</label>
    </ligand>
</feature>
<evidence type="ECO:0000256" key="3">
    <source>
        <dbReference type="SAM" id="MobiDB-lite"/>
    </source>
</evidence>
<dbReference type="NCBIfam" id="TIGR03404">
    <property type="entry name" value="bicupin_oxalic"/>
    <property type="match status" value="1"/>
</dbReference>
<dbReference type="SMART" id="SM00835">
    <property type="entry name" value="Cupin_1"/>
    <property type="match status" value="2"/>
</dbReference>
<feature type="binding site" evidence="2">
    <location>
        <position position="323"/>
    </location>
    <ligand>
        <name>Mn(2+)</name>
        <dbReference type="ChEBI" id="CHEBI:29035"/>
        <label>2</label>
    </ligand>
</feature>
<protein>
    <submittedName>
        <fullName evidence="5">Oxalate decarboxylase family bicupin</fullName>
    </submittedName>
</protein>
<comment type="caution">
    <text evidence="5">The sequence shown here is derived from an EMBL/GenBank/DDBJ whole genome shotgun (WGS) entry which is preliminary data.</text>
</comment>
<sequence>MQRRHAMPTSAKPQPIRGSYGADDPGPRNIELDLQNPDILVPPATDNGSIPNLKFSFGMAHNRLEAGGWAREVTVRELPAAKGMAGVDMRLGPGVVRELHWHKEAEWGYVLQGSCRVTAVDYDRGVFVDDLQAGDIWLFPSGIPHSIQAHAEGCEFLLVFDDGNFSENETLLVTELMAHMPIEVVAKNFGIPATHFANLPPKEKYIFPLPVPPPLDEVLEKLPKNRPAMPFTVHGRDFTPTQWDGGKTTVIDVRNFPVTNMAALIIDLEPGALREIHWHPDADEWQYYIQGEARMTVFDATSKARTFNYRAGDVGYVPKTLAHYIENIGTTPVRVLNVFNKPLFKDVPLNQWLALTPPDLVRGHLDLDDVAMAALNPNPRAVTR</sequence>
<evidence type="ECO:0000313" key="6">
    <source>
        <dbReference type="Proteomes" id="UP000782519"/>
    </source>
</evidence>
<evidence type="ECO:0000256" key="2">
    <source>
        <dbReference type="PIRSR" id="PIRSR617774-2"/>
    </source>
</evidence>
<evidence type="ECO:0000256" key="1">
    <source>
        <dbReference type="ARBA" id="ARBA00022723"/>
    </source>
</evidence>
<feature type="domain" description="Cupin type-1" evidence="4">
    <location>
        <begin position="231"/>
        <end position="373"/>
    </location>
</feature>
<keyword evidence="2" id="KW-0464">Manganese</keyword>
<dbReference type="Proteomes" id="UP000782519">
    <property type="component" value="Unassembled WGS sequence"/>
</dbReference>
<feature type="binding site" evidence="2">
    <location>
        <position position="102"/>
    </location>
    <ligand>
        <name>Mn(2+)</name>
        <dbReference type="ChEBI" id="CHEBI:29035"/>
        <label>1</label>
    </ligand>
</feature>
<feature type="region of interest" description="Disordered" evidence="3">
    <location>
        <begin position="1"/>
        <end position="28"/>
    </location>
</feature>
<dbReference type="InterPro" id="IPR051610">
    <property type="entry name" value="GPI/OXD"/>
</dbReference>
<dbReference type="InterPro" id="IPR014710">
    <property type="entry name" value="RmlC-like_jellyroll"/>
</dbReference>
<dbReference type="CDD" id="cd20304">
    <property type="entry name" value="cupin_OxDC_N"/>
    <property type="match status" value="1"/>
</dbReference>
<dbReference type="Gene3D" id="2.60.120.10">
    <property type="entry name" value="Jelly Rolls"/>
    <property type="match status" value="2"/>
</dbReference>
<dbReference type="EMBL" id="JACRJB010000021">
    <property type="protein sequence ID" value="MBI5129350.1"/>
    <property type="molecule type" value="Genomic_DNA"/>
</dbReference>
<dbReference type="InterPro" id="IPR017774">
    <property type="entry name" value="Bicupin_oxalate_deCO2ase/Oxase"/>
</dbReference>
<dbReference type="GO" id="GO:0046872">
    <property type="term" value="F:metal ion binding"/>
    <property type="evidence" value="ECO:0007669"/>
    <property type="project" value="UniProtKB-KW"/>
</dbReference>
<feature type="domain" description="Cupin type-1" evidence="4">
    <location>
        <begin position="57"/>
        <end position="197"/>
    </location>
</feature>
<dbReference type="GO" id="GO:0033609">
    <property type="term" value="P:oxalate metabolic process"/>
    <property type="evidence" value="ECO:0007669"/>
    <property type="project" value="InterPro"/>
</dbReference>
<name>A0A933W0W4_RHOPL</name>
<comment type="cofactor">
    <cofactor evidence="2">
        <name>Mn(2+)</name>
        <dbReference type="ChEBI" id="CHEBI:29035"/>
    </cofactor>
    <text evidence="2">Binds 2 manganese ions per subunit.</text>
</comment>
<feature type="binding site" evidence="2">
    <location>
        <position position="100"/>
    </location>
    <ligand>
        <name>Mn(2+)</name>
        <dbReference type="ChEBI" id="CHEBI:29035"/>
        <label>1</label>
    </ligand>
</feature>
<feature type="binding site" evidence="2">
    <location>
        <position position="284"/>
    </location>
    <ligand>
        <name>Mn(2+)</name>
        <dbReference type="ChEBI" id="CHEBI:29035"/>
        <label>2</label>
    </ligand>
</feature>
<dbReference type="InterPro" id="IPR006045">
    <property type="entry name" value="Cupin_1"/>
</dbReference>
<dbReference type="SUPFAM" id="SSF51182">
    <property type="entry name" value="RmlC-like cupins"/>
    <property type="match status" value="1"/>
</dbReference>
<dbReference type="CDD" id="cd20305">
    <property type="entry name" value="cupin_OxDC_C"/>
    <property type="match status" value="1"/>
</dbReference>
<dbReference type="Pfam" id="PF00190">
    <property type="entry name" value="Cupin_1"/>
    <property type="match status" value="2"/>
</dbReference>
<feature type="binding site" evidence="2">
    <location>
        <position position="145"/>
    </location>
    <ligand>
        <name>Mn(2+)</name>
        <dbReference type="ChEBI" id="CHEBI:29035"/>
        <label>1</label>
    </ligand>
</feature>
<reference evidence="5" key="1">
    <citation type="submission" date="2020-07" db="EMBL/GenBank/DDBJ databases">
        <title>Huge and variable diversity of episymbiotic CPR bacteria and DPANN archaea in groundwater ecosystems.</title>
        <authorList>
            <person name="He C.Y."/>
            <person name="Keren R."/>
            <person name="Whittaker M."/>
            <person name="Farag I.F."/>
            <person name="Doudna J."/>
            <person name="Cate J.H.D."/>
            <person name="Banfield J.F."/>
        </authorList>
    </citation>
    <scope>NUCLEOTIDE SEQUENCE</scope>
    <source>
        <strain evidence="5">NC_groundwater_1818_Pr3_B-0.1um_66_35</strain>
    </source>
</reference>